<comment type="pathway">
    <text evidence="1">Amino-acid biosynthesis; L-asparagine biosynthesis; L-asparagine from L-aspartate (L-Gln route): step 1/1.</text>
</comment>
<dbReference type="PROSITE" id="PS51278">
    <property type="entry name" value="GATASE_TYPE_2"/>
    <property type="match status" value="1"/>
</dbReference>
<dbReference type="SUPFAM" id="SSF52402">
    <property type="entry name" value="Adenine nucleotide alpha hydrolases-like"/>
    <property type="match status" value="1"/>
</dbReference>
<feature type="binding site" evidence="12">
    <location>
        <position position="276"/>
    </location>
    <ligand>
        <name>ATP</name>
        <dbReference type="ChEBI" id="CHEBI:30616"/>
    </ligand>
</feature>
<dbReference type="InterPro" id="IPR029055">
    <property type="entry name" value="Ntn_hydrolases_N"/>
</dbReference>
<sequence>MCGIFCLLKYGGEEIDLEKAIMCLEKLSARGPDSLSYKYIKVNENVRLFLGFTRLAIMDTSSAGIQPFENDNDYIICNGEIYNYKQLAEKHNISMSSQCDCEILLPLIKKIGFVDMITKELDAEFATVFYDSENNKLYAARDRYGVRPLYYGFNKAENTIAFGSELKCLHPIMEHIEQLEPNLYAEIGLDQIPDLNNLKNNLHQYYDYDKLIASSDNNNIENIKIKINDIFTRAVEKRLESDRPIGFLLSGGLDSSLIVSIATKILGPEKIVCFSIGLPGSPDVEAAKCVVEYLGIKQHHIVPFTIEQGINEIPTVIKTIETYDITTIRASTPQYIMAKYIHDNTNIRVLLSGEGSDEIHGSYKYMRFAPNSEDFHWETIRLLKELCYFDNKRTDRSMADNGLEVRVPFLDFEYVEFITNIDPNLLMYKKDYLEKKIIRDAFIGYLPDNILYRPKEAFSDAVSSQNVNWYKNIQEIANKTISDNELEENPYTHNKPEIKEALYYRRIFDEIYPGRDNVLPHYWLPRFQTNKVSDPSATVLAD</sequence>
<protein>
    <recommendedName>
        <fullName evidence="2">asparagine synthase (glutamine-hydrolyzing)</fullName>
        <ecNumber evidence="2">6.3.5.4</ecNumber>
    </recommendedName>
    <alternativeName>
        <fullName evidence="9">Glutamine-dependent asparagine synthetase</fullName>
    </alternativeName>
</protein>
<evidence type="ECO:0000259" key="14">
    <source>
        <dbReference type="PROSITE" id="PS51278"/>
    </source>
</evidence>
<name>A0A2P1ELF7_9VIRU</name>
<feature type="active site" description="For GATase activity" evidence="11">
    <location>
        <position position="2"/>
    </location>
</feature>
<evidence type="ECO:0000256" key="12">
    <source>
        <dbReference type="PIRSR" id="PIRSR001589-2"/>
    </source>
</evidence>
<evidence type="ECO:0000256" key="13">
    <source>
        <dbReference type="PIRSR" id="PIRSR001589-3"/>
    </source>
</evidence>
<evidence type="ECO:0000256" key="8">
    <source>
        <dbReference type="ARBA" id="ARBA00022962"/>
    </source>
</evidence>
<keyword evidence="7 11" id="KW-0061">Asparagine biosynthesis</keyword>
<feature type="binding site" evidence="12">
    <location>
        <position position="248"/>
    </location>
    <ligand>
        <name>ATP</name>
        <dbReference type="ChEBI" id="CHEBI:30616"/>
    </ligand>
</feature>
<organism evidence="15 16">
    <name type="scientific">Moumouvirus australiensis</name>
    <dbReference type="NCBI Taxonomy" id="2109587"/>
    <lineage>
        <taxon>Viruses</taxon>
        <taxon>Varidnaviria</taxon>
        <taxon>Bamfordvirae</taxon>
        <taxon>Nucleocytoviricota</taxon>
        <taxon>Megaviricetes</taxon>
        <taxon>Imitervirales</taxon>
        <taxon>Mimiviridae</taxon>
        <taxon>Megamimivirinae</taxon>
        <taxon>Moumouvirus</taxon>
        <taxon>Moumouvirus australiense</taxon>
    </lineage>
</organism>
<evidence type="ECO:0000256" key="1">
    <source>
        <dbReference type="ARBA" id="ARBA00005187"/>
    </source>
</evidence>
<dbReference type="InterPro" id="IPR001962">
    <property type="entry name" value="Asn_synthase"/>
</dbReference>
<dbReference type="PIRSF" id="PIRSF001589">
    <property type="entry name" value="Asn_synthetase_glu-h"/>
    <property type="match status" value="1"/>
</dbReference>
<dbReference type="SUPFAM" id="SSF56235">
    <property type="entry name" value="N-terminal nucleophile aminohydrolases (Ntn hydrolases)"/>
    <property type="match status" value="1"/>
</dbReference>
<dbReference type="InterPro" id="IPR050795">
    <property type="entry name" value="Asn_Synthetase"/>
</dbReference>
<feature type="site" description="Important for beta-aspartyl-AMP intermediate formation" evidence="13">
    <location>
        <position position="354"/>
    </location>
</feature>
<gene>
    <name evidence="15" type="ORF">mc_340</name>
</gene>
<evidence type="ECO:0000313" key="15">
    <source>
        <dbReference type="EMBL" id="AVL94726.1"/>
    </source>
</evidence>
<dbReference type="Gene3D" id="3.60.20.10">
    <property type="entry name" value="Glutamine Phosphoribosylpyrophosphate, subunit 1, domain 1"/>
    <property type="match status" value="1"/>
</dbReference>
<evidence type="ECO:0000256" key="7">
    <source>
        <dbReference type="ARBA" id="ARBA00022888"/>
    </source>
</evidence>
<evidence type="ECO:0000256" key="2">
    <source>
        <dbReference type="ARBA" id="ARBA00012737"/>
    </source>
</evidence>
<evidence type="ECO:0000256" key="9">
    <source>
        <dbReference type="ARBA" id="ARBA00030234"/>
    </source>
</evidence>
<evidence type="ECO:0000256" key="3">
    <source>
        <dbReference type="ARBA" id="ARBA00022598"/>
    </source>
</evidence>
<dbReference type="PANTHER" id="PTHR11772">
    <property type="entry name" value="ASPARAGINE SYNTHETASE"/>
    <property type="match status" value="1"/>
</dbReference>
<keyword evidence="3" id="KW-0436">Ligase</keyword>
<dbReference type="EMBL" id="MG807320">
    <property type="protein sequence ID" value="AVL94726.1"/>
    <property type="molecule type" value="Genomic_DNA"/>
</dbReference>
<dbReference type="NCBIfam" id="TIGR01536">
    <property type="entry name" value="asn_synth_AEB"/>
    <property type="match status" value="1"/>
</dbReference>
<dbReference type="GO" id="GO:0004066">
    <property type="term" value="F:asparagine synthase (glutamine-hydrolyzing) activity"/>
    <property type="evidence" value="ECO:0007669"/>
    <property type="project" value="UniProtKB-EC"/>
</dbReference>
<evidence type="ECO:0000256" key="4">
    <source>
        <dbReference type="ARBA" id="ARBA00022605"/>
    </source>
</evidence>
<evidence type="ECO:0000313" key="16">
    <source>
        <dbReference type="Proteomes" id="UP000289600"/>
    </source>
</evidence>
<dbReference type="PANTHER" id="PTHR11772:SF23">
    <property type="entry name" value="ASPARAGINE SYNTHETASE [GLUTAMINE-HYDROLYZING]"/>
    <property type="match status" value="1"/>
</dbReference>
<feature type="domain" description="Glutamine amidotransferase type-2" evidence="14">
    <location>
        <begin position="2"/>
        <end position="190"/>
    </location>
</feature>
<evidence type="ECO:0000256" key="10">
    <source>
        <dbReference type="ARBA" id="ARBA00048741"/>
    </source>
</evidence>
<keyword evidence="4 11" id="KW-0028">Amino-acid biosynthesis</keyword>
<keyword evidence="16" id="KW-1185">Reference proteome</keyword>
<dbReference type="InterPro" id="IPR014729">
    <property type="entry name" value="Rossmann-like_a/b/a_fold"/>
</dbReference>
<dbReference type="CDD" id="cd01991">
    <property type="entry name" value="Asn_synthase_B_C"/>
    <property type="match status" value="1"/>
</dbReference>
<dbReference type="GO" id="GO:0006529">
    <property type="term" value="P:asparagine biosynthetic process"/>
    <property type="evidence" value="ECO:0007669"/>
    <property type="project" value="UniProtKB-KW"/>
</dbReference>
<evidence type="ECO:0000256" key="11">
    <source>
        <dbReference type="PIRSR" id="PIRSR001589-1"/>
    </source>
</evidence>
<proteinExistence type="predicted"/>
<feature type="binding site" evidence="12">
    <location>
        <position position="100"/>
    </location>
    <ligand>
        <name>L-glutamine</name>
        <dbReference type="ChEBI" id="CHEBI:58359"/>
    </ligand>
</feature>
<keyword evidence="8 11" id="KW-0315">Glutamine amidotransferase</keyword>
<dbReference type="EC" id="6.3.5.4" evidence="2"/>
<dbReference type="Proteomes" id="UP000289600">
    <property type="component" value="Segment"/>
</dbReference>
<dbReference type="Pfam" id="PF13537">
    <property type="entry name" value="GATase_7"/>
    <property type="match status" value="1"/>
</dbReference>
<keyword evidence="6 12" id="KW-0067">ATP-binding</keyword>
<dbReference type="Pfam" id="PF00733">
    <property type="entry name" value="Asn_synthase"/>
    <property type="match status" value="1"/>
</dbReference>
<evidence type="ECO:0000256" key="6">
    <source>
        <dbReference type="ARBA" id="ARBA00022840"/>
    </source>
</evidence>
<dbReference type="InterPro" id="IPR033738">
    <property type="entry name" value="AsnB_N"/>
</dbReference>
<dbReference type="GO" id="GO:0005524">
    <property type="term" value="F:ATP binding"/>
    <property type="evidence" value="ECO:0007669"/>
    <property type="project" value="UniProtKB-KW"/>
</dbReference>
<reference evidence="16" key="1">
    <citation type="submission" date="2018-01" db="EMBL/GenBank/DDBJ databases">
        <title>Testimony of 'menage a trois' revealed by the proteome of Megavirus virophage.</title>
        <authorList>
            <person name="Jeudy S."/>
            <person name="Bertaux L."/>
            <person name="Alempic J.-M."/>
            <person name="Lartigue A."/>
            <person name="Legendre M."/>
            <person name="Philippe N."/>
            <person name="Beucher L."/>
            <person name="Biondi E."/>
            <person name="Juul S."/>
            <person name="Turner D."/>
            <person name="Coute Y."/>
            <person name="Claverie J.-M."/>
            <person name="Abergel C."/>
        </authorList>
    </citation>
    <scope>NUCLEOTIDE SEQUENCE [LARGE SCALE GENOMIC DNA]</scope>
</reference>
<dbReference type="InterPro" id="IPR006426">
    <property type="entry name" value="Asn_synth_AEB"/>
</dbReference>
<comment type="catalytic activity">
    <reaction evidence="10">
        <text>L-aspartate + L-glutamine + ATP + H2O = L-asparagine + L-glutamate + AMP + diphosphate + H(+)</text>
        <dbReference type="Rhea" id="RHEA:12228"/>
        <dbReference type="ChEBI" id="CHEBI:15377"/>
        <dbReference type="ChEBI" id="CHEBI:15378"/>
        <dbReference type="ChEBI" id="CHEBI:29985"/>
        <dbReference type="ChEBI" id="CHEBI:29991"/>
        <dbReference type="ChEBI" id="CHEBI:30616"/>
        <dbReference type="ChEBI" id="CHEBI:33019"/>
        <dbReference type="ChEBI" id="CHEBI:58048"/>
        <dbReference type="ChEBI" id="CHEBI:58359"/>
        <dbReference type="ChEBI" id="CHEBI:456215"/>
        <dbReference type="EC" id="6.3.5.4"/>
    </reaction>
</comment>
<dbReference type="InterPro" id="IPR017932">
    <property type="entry name" value="GATase_2_dom"/>
</dbReference>
<feature type="binding site" evidence="12">
    <location>
        <begin position="352"/>
        <end position="353"/>
    </location>
    <ligand>
        <name>ATP</name>
        <dbReference type="ChEBI" id="CHEBI:30616"/>
    </ligand>
</feature>
<dbReference type="Gene3D" id="3.40.50.620">
    <property type="entry name" value="HUPs"/>
    <property type="match status" value="1"/>
</dbReference>
<keyword evidence="5 12" id="KW-0547">Nucleotide-binding</keyword>
<dbReference type="CDD" id="cd00712">
    <property type="entry name" value="AsnB"/>
    <property type="match status" value="1"/>
</dbReference>
<evidence type="ECO:0000256" key="5">
    <source>
        <dbReference type="ARBA" id="ARBA00022741"/>
    </source>
</evidence>
<accession>A0A2P1ELF7</accession>